<dbReference type="RefSeq" id="WP_066181477.1">
    <property type="nucleotide sequence ID" value="NZ_LQZT01000034.1"/>
</dbReference>
<protein>
    <submittedName>
        <fullName evidence="1">Uncharacterized protein</fullName>
    </submittedName>
</protein>
<proteinExistence type="predicted"/>
<reference evidence="1 2" key="1">
    <citation type="submission" date="2015-12" db="EMBL/GenBank/DDBJ databases">
        <authorList>
            <person name="Shamseldin A."/>
            <person name="Moawad H."/>
            <person name="Abd El-Rahim W.M."/>
            <person name="Sadowsky M.J."/>
        </authorList>
    </citation>
    <scope>NUCLEOTIDE SEQUENCE [LARGE SCALE GENOMIC DNA]</scope>
    <source>
        <strain evidence="1 2">JC234</strain>
    </source>
</reference>
<dbReference type="EMBL" id="LQZT01000034">
    <property type="protein sequence ID" value="OCW56735.1"/>
    <property type="molecule type" value="Genomic_DNA"/>
</dbReference>
<dbReference type="Proteomes" id="UP000094795">
    <property type="component" value="Unassembled WGS sequence"/>
</dbReference>
<keyword evidence="2" id="KW-1185">Reference proteome</keyword>
<evidence type="ECO:0000313" key="1">
    <source>
        <dbReference type="EMBL" id="OCW56735.1"/>
    </source>
</evidence>
<gene>
    <name evidence="1" type="ORF">AWJ14_17575</name>
</gene>
<dbReference type="AlphaFoldDB" id="A0A1C1YTB9"/>
<evidence type="ECO:0000313" key="2">
    <source>
        <dbReference type="Proteomes" id="UP000094795"/>
    </source>
</evidence>
<sequence length="486" mass="52093">MARTQTLQLGRARHLLAHLMAVLALWGAPLEAQADTFFFPGFFLAEGGSSDFHREFAEADERPRGIAPVIFAETDDIVLEVGETVLVPVFAQTAEGLPVPIRWTLENNIARSVGSTIDKARPHALNGVTLSSHGFRGLLPSEIAGPRADTPVSAGLGCERRYFLSNGTHFYDGHHRRAVRPSRADASAFLCLHGRAPGEGQVFVGESVLAQDLDRRVDGETDLLRPPYLGRDGRAAIRVKVVEAAGGVLRDEMAMAEAVTDQCSLNACRIRAVPLNRGGERLDCQSGAFEVEWQYSTSHYDVVGQPGCTIELTPKFLPPGTERAFPRGFQVNAVVSQVEERVISNATGPATTVKTIKQAFASAYLHPLAEIETERVKWARAICPPVVVPGGTFSCLISVVSDTGNPPGPYAVLPAGWILPPGVRFAGFAPRNGNYACFEVDAAAAEGTLSRLNGALDTGLRFASAPLVVSRGYGDFLKGTKPQACP</sequence>
<organism evidence="1 2">
    <name type="scientific">Hoeflea olei</name>
    <dbReference type="NCBI Taxonomy" id="1480615"/>
    <lineage>
        <taxon>Bacteria</taxon>
        <taxon>Pseudomonadati</taxon>
        <taxon>Pseudomonadota</taxon>
        <taxon>Alphaproteobacteria</taxon>
        <taxon>Hyphomicrobiales</taxon>
        <taxon>Rhizobiaceae</taxon>
        <taxon>Hoeflea</taxon>
    </lineage>
</organism>
<comment type="caution">
    <text evidence="1">The sequence shown here is derived from an EMBL/GenBank/DDBJ whole genome shotgun (WGS) entry which is preliminary data.</text>
</comment>
<name>A0A1C1YTB9_9HYPH</name>
<accession>A0A1C1YTB9</accession>